<keyword evidence="1" id="KW-0812">Transmembrane</keyword>
<keyword evidence="1" id="KW-0472">Membrane</keyword>
<feature type="transmembrane region" description="Helical" evidence="1">
    <location>
        <begin position="34"/>
        <end position="55"/>
    </location>
</feature>
<dbReference type="STRING" id="626522.GCWU000325_02831"/>
<dbReference type="GeneID" id="84577331"/>
<organism evidence="2 3">
    <name type="scientific">Alloprevotella tannerae ATCC 51259</name>
    <dbReference type="NCBI Taxonomy" id="626522"/>
    <lineage>
        <taxon>Bacteria</taxon>
        <taxon>Pseudomonadati</taxon>
        <taxon>Bacteroidota</taxon>
        <taxon>Bacteroidia</taxon>
        <taxon>Bacteroidales</taxon>
        <taxon>Prevotellaceae</taxon>
        <taxon>Alloprevotella</taxon>
    </lineage>
</organism>
<gene>
    <name evidence="2" type="ORF">GCWU000325_02831</name>
</gene>
<reference evidence="2" key="1">
    <citation type="submission" date="2009-09" db="EMBL/GenBank/DDBJ databases">
        <authorList>
            <person name="Weinstock G."/>
            <person name="Sodergren E."/>
            <person name="Clifton S."/>
            <person name="Fulton L."/>
            <person name="Fulton B."/>
            <person name="Courtney L."/>
            <person name="Fronick C."/>
            <person name="Harrison M."/>
            <person name="Strong C."/>
            <person name="Farmer C."/>
            <person name="Delahaunty K."/>
            <person name="Markovic C."/>
            <person name="Hall O."/>
            <person name="Minx P."/>
            <person name="Tomlinson C."/>
            <person name="Mitreva M."/>
            <person name="Nelson J."/>
            <person name="Hou S."/>
            <person name="Wollam A."/>
            <person name="Pepin K.H."/>
            <person name="Johnson M."/>
            <person name="Bhonagiri V."/>
            <person name="Nash W.E."/>
            <person name="Warren W."/>
            <person name="Chinwalla A."/>
            <person name="Mardis E.R."/>
            <person name="Wilson R.K."/>
        </authorList>
    </citation>
    <scope>NUCLEOTIDE SEQUENCE [LARGE SCALE GENOMIC DNA]</scope>
    <source>
        <strain evidence="2">ATCC 51259</strain>
    </source>
</reference>
<comment type="caution">
    <text evidence="2">The sequence shown here is derived from an EMBL/GenBank/DDBJ whole genome shotgun (WGS) entry which is preliminary data.</text>
</comment>
<proteinExistence type="predicted"/>
<keyword evidence="1" id="KW-1133">Transmembrane helix</keyword>
<accession>C9LKR1</accession>
<dbReference type="AlphaFoldDB" id="C9LKR1"/>
<dbReference type="Proteomes" id="UP000003460">
    <property type="component" value="Unassembled WGS sequence"/>
</dbReference>
<dbReference type="HOGENOM" id="CLU_2357397_0_0_10"/>
<dbReference type="EMBL" id="ACIJ02000031">
    <property type="protein sequence ID" value="EEX70289.1"/>
    <property type="molecule type" value="Genomic_DNA"/>
</dbReference>
<keyword evidence="3" id="KW-1185">Reference proteome</keyword>
<protein>
    <submittedName>
        <fullName evidence="2">Uncharacterized protein</fullName>
    </submittedName>
</protein>
<dbReference type="RefSeq" id="WP_006256666.1">
    <property type="nucleotide sequence ID" value="NZ_GG700644.1"/>
</dbReference>
<evidence type="ECO:0000313" key="2">
    <source>
        <dbReference type="EMBL" id="EEX70289.1"/>
    </source>
</evidence>
<sequence>MAADLFFLASSPAFIDDEALVHAPRLVLFACWRIFLFLLCFVVLFAAAKLSFAAAKPLFAPTKRKPFAVGNRKSGYKTMKYAMPDCSLPLSPCCIL</sequence>
<name>C9LKR1_9BACT</name>
<evidence type="ECO:0000313" key="3">
    <source>
        <dbReference type="Proteomes" id="UP000003460"/>
    </source>
</evidence>
<evidence type="ECO:0000256" key="1">
    <source>
        <dbReference type="SAM" id="Phobius"/>
    </source>
</evidence>